<sequence length="332" mass="39034">MDFTVTNTSRQYGMRVRDLKLQQIYSETITGEMVFDKSRLFLRSILPQEGTTLISVHSLQDVTDMVDVMAYPRSDDDEGAAEAIAKYHAIYGPYTCDKFEEKFNKLFTALKGCPSNLTGKMRKLDIIRRIYKAACESIRFIKEYSEQLLLLLYEDAYGYCDEYRDDYSNERADRNKTEALYYIHQYVEKVEELVEIYPHLIYRVKPALLDQFLDRKSYKHLRHGLNQFWIDPTRASIVAKHHDLYFSDIWLSWMTRNFKLPECICLLVIDWLLFAKKNTFMGETILGFLQRTHDPSINSTDPTTSTKIKRISRDVTIAGDFFLDIINVEIYI</sequence>
<protein>
    <submittedName>
        <fullName evidence="1">Uncharacterized protein</fullName>
    </submittedName>
</protein>
<dbReference type="AlphaFoldDB" id="A0A6C0HRW4"/>
<dbReference type="EMBL" id="MN740009">
    <property type="protein sequence ID" value="QHT83458.1"/>
    <property type="molecule type" value="Genomic_DNA"/>
</dbReference>
<reference evidence="1" key="1">
    <citation type="journal article" date="2020" name="Nature">
        <title>Giant virus diversity and host interactions through global metagenomics.</title>
        <authorList>
            <person name="Schulz F."/>
            <person name="Roux S."/>
            <person name="Paez-Espino D."/>
            <person name="Jungbluth S."/>
            <person name="Walsh D.A."/>
            <person name="Denef V.J."/>
            <person name="McMahon K.D."/>
            <person name="Konstantinidis K.T."/>
            <person name="Eloe-Fadrosh E.A."/>
            <person name="Kyrpides N.C."/>
            <person name="Woyke T."/>
        </authorList>
    </citation>
    <scope>NUCLEOTIDE SEQUENCE</scope>
    <source>
        <strain evidence="1">GVMAG-M-3300023184-167</strain>
    </source>
</reference>
<organism evidence="1">
    <name type="scientific">viral metagenome</name>
    <dbReference type="NCBI Taxonomy" id="1070528"/>
    <lineage>
        <taxon>unclassified sequences</taxon>
        <taxon>metagenomes</taxon>
        <taxon>organismal metagenomes</taxon>
    </lineage>
</organism>
<evidence type="ECO:0000313" key="1">
    <source>
        <dbReference type="EMBL" id="QHT83458.1"/>
    </source>
</evidence>
<proteinExistence type="predicted"/>
<accession>A0A6C0HRW4</accession>
<name>A0A6C0HRW4_9ZZZZ</name>